<evidence type="ECO:0000256" key="5">
    <source>
        <dbReference type="ARBA" id="ARBA00023242"/>
    </source>
</evidence>
<dbReference type="Pfam" id="PF00320">
    <property type="entry name" value="GATA"/>
    <property type="match status" value="2"/>
</dbReference>
<evidence type="ECO:0000259" key="7">
    <source>
        <dbReference type="PROSITE" id="PS50114"/>
    </source>
</evidence>
<dbReference type="PROSITE" id="PS50114">
    <property type="entry name" value="GATA_ZN_FINGER_2"/>
    <property type="match status" value="2"/>
</dbReference>
<comment type="caution">
    <text evidence="8">The sequence shown here is derived from an EMBL/GenBank/DDBJ whole genome shotgun (WGS) entry which is preliminary data.</text>
</comment>
<dbReference type="InterPro" id="IPR000679">
    <property type="entry name" value="Znf_GATA"/>
</dbReference>
<evidence type="ECO:0000256" key="3">
    <source>
        <dbReference type="ARBA" id="ARBA00022771"/>
    </source>
</evidence>
<dbReference type="Proteomes" id="UP001479436">
    <property type="component" value="Unassembled WGS sequence"/>
</dbReference>
<reference evidence="8 9" key="1">
    <citation type="submission" date="2023-04" db="EMBL/GenBank/DDBJ databases">
        <title>Genome of Basidiobolus ranarum AG-B5.</title>
        <authorList>
            <person name="Stajich J.E."/>
            <person name="Carter-House D."/>
            <person name="Gryganskyi A."/>
        </authorList>
    </citation>
    <scope>NUCLEOTIDE SEQUENCE [LARGE SCALE GENOMIC DNA]</scope>
    <source>
        <strain evidence="8 9">AG-B5</strain>
    </source>
</reference>
<dbReference type="EMBL" id="JASJQH010006953">
    <property type="protein sequence ID" value="KAK9722298.1"/>
    <property type="molecule type" value="Genomic_DNA"/>
</dbReference>
<evidence type="ECO:0000256" key="1">
    <source>
        <dbReference type="ARBA" id="ARBA00004123"/>
    </source>
</evidence>
<dbReference type="CDD" id="cd00202">
    <property type="entry name" value="ZnF_GATA"/>
    <property type="match status" value="2"/>
</dbReference>
<keyword evidence="2" id="KW-0479">Metal-binding</keyword>
<dbReference type="PANTHER" id="PTHR10071">
    <property type="entry name" value="TRANSCRIPTION FACTOR GATA FAMILY MEMBER"/>
    <property type="match status" value="1"/>
</dbReference>
<keyword evidence="3 6" id="KW-0863">Zinc-finger</keyword>
<keyword evidence="5" id="KW-0539">Nucleus</keyword>
<evidence type="ECO:0000313" key="9">
    <source>
        <dbReference type="Proteomes" id="UP001479436"/>
    </source>
</evidence>
<gene>
    <name evidence="8" type="ORF">K7432_002782</name>
</gene>
<proteinExistence type="predicted"/>
<name>A0ABR2W7B9_9FUNG</name>
<dbReference type="SMART" id="SM00401">
    <property type="entry name" value="ZnF_GATA"/>
    <property type="match status" value="2"/>
</dbReference>
<organism evidence="8 9">
    <name type="scientific">Basidiobolus ranarum</name>
    <dbReference type="NCBI Taxonomy" id="34480"/>
    <lineage>
        <taxon>Eukaryota</taxon>
        <taxon>Fungi</taxon>
        <taxon>Fungi incertae sedis</taxon>
        <taxon>Zoopagomycota</taxon>
        <taxon>Entomophthoromycotina</taxon>
        <taxon>Basidiobolomycetes</taxon>
        <taxon>Basidiobolales</taxon>
        <taxon>Basidiobolaceae</taxon>
        <taxon>Basidiobolus</taxon>
    </lineage>
</organism>
<evidence type="ECO:0000256" key="4">
    <source>
        <dbReference type="ARBA" id="ARBA00022833"/>
    </source>
</evidence>
<evidence type="ECO:0000256" key="6">
    <source>
        <dbReference type="PROSITE-ProRule" id="PRU00094"/>
    </source>
</evidence>
<dbReference type="SUPFAM" id="SSF57716">
    <property type="entry name" value="Glucocorticoid receptor-like (DNA-binding domain)"/>
    <property type="match status" value="2"/>
</dbReference>
<dbReference type="PANTHER" id="PTHR10071:SF281">
    <property type="entry name" value="BOX A-BINDING FACTOR-RELATED"/>
    <property type="match status" value="1"/>
</dbReference>
<dbReference type="PROSITE" id="PS00344">
    <property type="entry name" value="GATA_ZN_FINGER_1"/>
    <property type="match status" value="2"/>
</dbReference>
<comment type="subcellular location">
    <subcellularLocation>
        <location evidence="1">Nucleus</location>
    </subcellularLocation>
</comment>
<dbReference type="InterPro" id="IPR013088">
    <property type="entry name" value="Znf_NHR/GATA"/>
</dbReference>
<keyword evidence="4" id="KW-0862">Zinc</keyword>
<evidence type="ECO:0000256" key="2">
    <source>
        <dbReference type="ARBA" id="ARBA00022723"/>
    </source>
</evidence>
<protein>
    <recommendedName>
        <fullName evidence="7">GATA-type domain-containing protein</fullName>
    </recommendedName>
</protein>
<evidence type="ECO:0000313" key="8">
    <source>
        <dbReference type="EMBL" id="KAK9722298.1"/>
    </source>
</evidence>
<keyword evidence="9" id="KW-1185">Reference proteome</keyword>
<dbReference type="PRINTS" id="PR00619">
    <property type="entry name" value="GATAZNFINGER"/>
</dbReference>
<sequence>MQHLPYFGELEAEICPTSTQVDTSVYNLYPSEQTSSEPESPEFFQGTTLPHTTFTHSHGLMLEEETRRDYLSTFEPIQFSEPNYFLEKMPPYTSNAAPDLYMPRNHAGAHVREIKSLENTPVDLDVNYGVGSSDSALPSSSSEPSKDPYLFLATDSIPNNEVSVSFSGVNSDYNYYQPRLVPEISTDFSSGPIWNLSGAPKIPSYQANTCYFTLPHNQAHLDDDPPVKKKARTNTIRKSADNRECSNCHCTSSPSWRRCEAGQMLLCNACGLYQKLHHRPRPWYVSSNGQIKVLRSTTNHQNCANCGTQDTPLWRRGEDGQVLCNACGLFLKQHKTPRQLHSQDAVC</sequence>
<feature type="domain" description="GATA-type" evidence="7">
    <location>
        <begin position="239"/>
        <end position="295"/>
    </location>
</feature>
<feature type="domain" description="GATA-type" evidence="7">
    <location>
        <begin position="297"/>
        <end position="340"/>
    </location>
</feature>
<dbReference type="InterPro" id="IPR039355">
    <property type="entry name" value="Transcription_factor_GATA"/>
</dbReference>
<accession>A0ABR2W7B9</accession>
<dbReference type="Gene3D" id="3.30.50.10">
    <property type="entry name" value="Erythroid Transcription Factor GATA-1, subunit A"/>
    <property type="match status" value="2"/>
</dbReference>